<sequence length="114" mass="12963">MGIRPAYSAGTPPWSTILSFSTATSNGPIERMQISHLQSIHLCPDLKPTAQIRILHRFWTTLQGSCEDIGWLQRTRASLRSVDGTGHFKEILHEIRWNNHFSSQVLDMNMMMLG</sequence>
<dbReference type="Gramene" id="Zm00001eb224300_T001">
    <property type="protein sequence ID" value="Zm00001eb224300_P001"/>
    <property type="gene ID" value="Zm00001eb224300"/>
</dbReference>
<proteinExistence type="predicted"/>
<evidence type="ECO:0000313" key="2">
    <source>
        <dbReference type="Proteomes" id="UP000007305"/>
    </source>
</evidence>
<reference evidence="1" key="3">
    <citation type="submission" date="2021-05" db="UniProtKB">
        <authorList>
            <consortium name="EnsemblPlants"/>
        </authorList>
    </citation>
    <scope>IDENTIFICATION</scope>
    <source>
        <strain evidence="1">cv. B73</strain>
    </source>
</reference>
<keyword evidence="2" id="KW-1185">Reference proteome</keyword>
<accession>A0A804PBS2</accession>
<evidence type="ECO:0000313" key="1">
    <source>
        <dbReference type="EnsemblPlants" id="Zm00001eb224300_P001"/>
    </source>
</evidence>
<protein>
    <submittedName>
        <fullName evidence="1">Uncharacterized protein</fullName>
    </submittedName>
</protein>
<name>A0A804PBS2_MAIZE</name>
<dbReference type="AlphaFoldDB" id="A0A804PBS2"/>
<reference evidence="1" key="2">
    <citation type="submission" date="2019-07" db="EMBL/GenBank/DDBJ databases">
        <authorList>
            <person name="Seetharam A."/>
            <person name="Woodhouse M."/>
            <person name="Cannon E."/>
        </authorList>
    </citation>
    <scope>NUCLEOTIDE SEQUENCE [LARGE SCALE GENOMIC DNA]</scope>
    <source>
        <strain evidence="1">cv. B73</strain>
    </source>
</reference>
<organism evidence="1 2">
    <name type="scientific">Zea mays</name>
    <name type="common">Maize</name>
    <dbReference type="NCBI Taxonomy" id="4577"/>
    <lineage>
        <taxon>Eukaryota</taxon>
        <taxon>Viridiplantae</taxon>
        <taxon>Streptophyta</taxon>
        <taxon>Embryophyta</taxon>
        <taxon>Tracheophyta</taxon>
        <taxon>Spermatophyta</taxon>
        <taxon>Magnoliopsida</taxon>
        <taxon>Liliopsida</taxon>
        <taxon>Poales</taxon>
        <taxon>Poaceae</taxon>
        <taxon>PACMAD clade</taxon>
        <taxon>Panicoideae</taxon>
        <taxon>Andropogonodae</taxon>
        <taxon>Andropogoneae</taxon>
        <taxon>Tripsacinae</taxon>
        <taxon>Zea</taxon>
    </lineage>
</organism>
<dbReference type="EnsemblPlants" id="Zm00001eb224300_T001">
    <property type="protein sequence ID" value="Zm00001eb224300_P001"/>
    <property type="gene ID" value="Zm00001eb224300"/>
</dbReference>
<dbReference type="InParanoid" id="A0A804PBS2"/>
<dbReference type="Proteomes" id="UP000007305">
    <property type="component" value="Chromosome 5"/>
</dbReference>
<reference evidence="2" key="1">
    <citation type="journal article" date="2009" name="Science">
        <title>The B73 maize genome: complexity, diversity, and dynamics.</title>
        <authorList>
            <person name="Schnable P.S."/>
            <person name="Ware D."/>
            <person name="Fulton R.S."/>
            <person name="Stein J.C."/>
            <person name="Wei F."/>
            <person name="Pasternak S."/>
            <person name="Liang C."/>
            <person name="Zhang J."/>
            <person name="Fulton L."/>
            <person name="Graves T.A."/>
            <person name="Minx P."/>
            <person name="Reily A.D."/>
            <person name="Courtney L."/>
            <person name="Kruchowski S.S."/>
            <person name="Tomlinson C."/>
            <person name="Strong C."/>
            <person name="Delehaunty K."/>
            <person name="Fronick C."/>
            <person name="Courtney B."/>
            <person name="Rock S.M."/>
            <person name="Belter E."/>
            <person name="Du F."/>
            <person name="Kim K."/>
            <person name="Abbott R.M."/>
            <person name="Cotton M."/>
            <person name="Levy A."/>
            <person name="Marchetto P."/>
            <person name="Ochoa K."/>
            <person name="Jackson S.M."/>
            <person name="Gillam B."/>
            <person name="Chen W."/>
            <person name="Yan L."/>
            <person name="Higginbotham J."/>
            <person name="Cardenas M."/>
            <person name="Waligorski J."/>
            <person name="Applebaum E."/>
            <person name="Phelps L."/>
            <person name="Falcone J."/>
            <person name="Kanchi K."/>
            <person name="Thane T."/>
            <person name="Scimone A."/>
            <person name="Thane N."/>
            <person name="Henke J."/>
            <person name="Wang T."/>
            <person name="Ruppert J."/>
            <person name="Shah N."/>
            <person name="Rotter K."/>
            <person name="Hodges J."/>
            <person name="Ingenthron E."/>
            <person name="Cordes M."/>
            <person name="Kohlberg S."/>
            <person name="Sgro J."/>
            <person name="Delgado B."/>
            <person name="Mead K."/>
            <person name="Chinwalla A."/>
            <person name="Leonard S."/>
            <person name="Crouse K."/>
            <person name="Collura K."/>
            <person name="Kudrna D."/>
            <person name="Currie J."/>
            <person name="He R."/>
            <person name="Angelova A."/>
            <person name="Rajasekar S."/>
            <person name="Mueller T."/>
            <person name="Lomeli R."/>
            <person name="Scara G."/>
            <person name="Ko A."/>
            <person name="Delaney K."/>
            <person name="Wissotski M."/>
            <person name="Lopez G."/>
            <person name="Campos D."/>
            <person name="Braidotti M."/>
            <person name="Ashley E."/>
            <person name="Golser W."/>
            <person name="Kim H."/>
            <person name="Lee S."/>
            <person name="Lin J."/>
            <person name="Dujmic Z."/>
            <person name="Kim W."/>
            <person name="Talag J."/>
            <person name="Zuccolo A."/>
            <person name="Fan C."/>
            <person name="Sebastian A."/>
            <person name="Kramer M."/>
            <person name="Spiegel L."/>
            <person name="Nascimento L."/>
            <person name="Zutavern T."/>
            <person name="Miller B."/>
            <person name="Ambroise C."/>
            <person name="Muller S."/>
            <person name="Spooner W."/>
            <person name="Narechania A."/>
            <person name="Ren L."/>
            <person name="Wei S."/>
            <person name="Kumari S."/>
            <person name="Faga B."/>
            <person name="Levy M.J."/>
            <person name="McMahan L."/>
            <person name="Van Buren P."/>
            <person name="Vaughn M.W."/>
            <person name="Ying K."/>
            <person name="Yeh C.-T."/>
            <person name="Emrich S.J."/>
            <person name="Jia Y."/>
            <person name="Kalyanaraman A."/>
            <person name="Hsia A.-P."/>
            <person name="Barbazuk W.B."/>
            <person name="Baucom R.S."/>
            <person name="Brutnell T.P."/>
            <person name="Carpita N.C."/>
            <person name="Chaparro C."/>
            <person name="Chia J.-M."/>
            <person name="Deragon J.-M."/>
            <person name="Estill J.C."/>
            <person name="Fu Y."/>
            <person name="Jeddeloh J.A."/>
            <person name="Han Y."/>
            <person name="Lee H."/>
            <person name="Li P."/>
            <person name="Lisch D.R."/>
            <person name="Liu S."/>
            <person name="Liu Z."/>
            <person name="Nagel D.H."/>
            <person name="McCann M.C."/>
            <person name="SanMiguel P."/>
            <person name="Myers A.M."/>
            <person name="Nettleton D."/>
            <person name="Nguyen J."/>
            <person name="Penning B.W."/>
            <person name="Ponnala L."/>
            <person name="Schneider K.L."/>
            <person name="Schwartz D.C."/>
            <person name="Sharma A."/>
            <person name="Soderlund C."/>
            <person name="Springer N.M."/>
            <person name="Sun Q."/>
            <person name="Wang H."/>
            <person name="Waterman M."/>
            <person name="Westerman R."/>
            <person name="Wolfgruber T.K."/>
            <person name="Yang L."/>
            <person name="Yu Y."/>
            <person name="Zhang L."/>
            <person name="Zhou S."/>
            <person name="Zhu Q."/>
            <person name="Bennetzen J.L."/>
            <person name="Dawe R.K."/>
            <person name="Jiang J."/>
            <person name="Jiang N."/>
            <person name="Presting G.G."/>
            <person name="Wessler S.R."/>
            <person name="Aluru S."/>
            <person name="Martienssen R.A."/>
            <person name="Clifton S.W."/>
            <person name="McCombie W.R."/>
            <person name="Wing R.A."/>
            <person name="Wilson R.K."/>
        </authorList>
    </citation>
    <scope>NUCLEOTIDE SEQUENCE [LARGE SCALE GENOMIC DNA]</scope>
    <source>
        <strain evidence="2">cv. B73</strain>
    </source>
</reference>